<feature type="compositionally biased region" description="Polar residues" evidence="3">
    <location>
        <begin position="816"/>
        <end position="827"/>
    </location>
</feature>
<protein>
    <recommendedName>
        <fullName evidence="4">DYW domain-containing protein</fullName>
    </recommendedName>
</protein>
<keyword evidence="1" id="KW-0677">Repeat</keyword>
<dbReference type="Gene3D" id="1.25.40.10">
    <property type="entry name" value="Tetratricopeptide repeat domain"/>
    <property type="match status" value="6"/>
</dbReference>
<dbReference type="FunFam" id="1.25.40.10:FF:000090">
    <property type="entry name" value="Pentatricopeptide repeat-containing protein, chloroplastic"/>
    <property type="match status" value="1"/>
</dbReference>
<gene>
    <name evidence="5" type="ORF">H6P81_018702</name>
</gene>
<dbReference type="InterPro" id="IPR046848">
    <property type="entry name" value="E_motif"/>
</dbReference>
<feature type="repeat" description="PPR" evidence="2">
    <location>
        <begin position="77"/>
        <end position="111"/>
    </location>
</feature>
<feature type="region of interest" description="Disordered" evidence="3">
    <location>
        <begin position="7"/>
        <end position="29"/>
    </location>
</feature>
<evidence type="ECO:0000313" key="5">
    <source>
        <dbReference type="EMBL" id="KAG9442848.1"/>
    </source>
</evidence>
<dbReference type="EMBL" id="JAINDJ010000007">
    <property type="protein sequence ID" value="KAG9442848.1"/>
    <property type="molecule type" value="Genomic_DNA"/>
</dbReference>
<dbReference type="GO" id="GO:0009451">
    <property type="term" value="P:RNA modification"/>
    <property type="evidence" value="ECO:0007669"/>
    <property type="project" value="InterPro"/>
</dbReference>
<organism evidence="5 6">
    <name type="scientific">Aristolochia fimbriata</name>
    <name type="common">White veined hardy Dutchman's pipe vine</name>
    <dbReference type="NCBI Taxonomy" id="158543"/>
    <lineage>
        <taxon>Eukaryota</taxon>
        <taxon>Viridiplantae</taxon>
        <taxon>Streptophyta</taxon>
        <taxon>Embryophyta</taxon>
        <taxon>Tracheophyta</taxon>
        <taxon>Spermatophyta</taxon>
        <taxon>Magnoliopsida</taxon>
        <taxon>Magnoliidae</taxon>
        <taxon>Piperales</taxon>
        <taxon>Aristolochiaceae</taxon>
        <taxon>Aristolochia</taxon>
    </lineage>
</organism>
<dbReference type="PANTHER" id="PTHR47926">
    <property type="entry name" value="PENTATRICOPEPTIDE REPEAT-CONTAINING PROTEIN"/>
    <property type="match status" value="1"/>
</dbReference>
<dbReference type="Pfam" id="PF14432">
    <property type="entry name" value="DYW_deaminase"/>
    <property type="match status" value="1"/>
</dbReference>
<dbReference type="GO" id="GO:0008270">
    <property type="term" value="F:zinc ion binding"/>
    <property type="evidence" value="ECO:0007669"/>
    <property type="project" value="InterPro"/>
</dbReference>
<dbReference type="Pfam" id="PF20431">
    <property type="entry name" value="E_motif"/>
    <property type="match status" value="1"/>
</dbReference>
<feature type="domain" description="DYW" evidence="4">
    <location>
        <begin position="694"/>
        <end position="770"/>
    </location>
</feature>
<dbReference type="InterPro" id="IPR032867">
    <property type="entry name" value="DYW_dom"/>
</dbReference>
<feature type="region of interest" description="Disordered" evidence="3">
    <location>
        <begin position="798"/>
        <end position="840"/>
    </location>
</feature>
<dbReference type="SUPFAM" id="SSF48452">
    <property type="entry name" value="TPR-like"/>
    <property type="match status" value="1"/>
</dbReference>
<name>A0AAV7E655_ARIFI</name>
<dbReference type="InterPro" id="IPR011990">
    <property type="entry name" value="TPR-like_helical_dom_sf"/>
</dbReference>
<dbReference type="GO" id="GO:0003729">
    <property type="term" value="F:mRNA binding"/>
    <property type="evidence" value="ECO:0007669"/>
    <property type="project" value="UniProtKB-ARBA"/>
</dbReference>
<dbReference type="PROSITE" id="PS51375">
    <property type="entry name" value="PPR"/>
    <property type="match status" value="5"/>
</dbReference>
<evidence type="ECO:0000256" key="1">
    <source>
        <dbReference type="ARBA" id="ARBA00022737"/>
    </source>
</evidence>
<dbReference type="InterPro" id="IPR046960">
    <property type="entry name" value="PPR_At4g14850-like_plant"/>
</dbReference>
<dbReference type="PANTHER" id="PTHR47926:SF452">
    <property type="entry name" value="PENTATRICOPEPTIDE REPEAT-CONTAINING PROTEIN"/>
    <property type="match status" value="1"/>
</dbReference>
<evidence type="ECO:0000256" key="2">
    <source>
        <dbReference type="PROSITE-ProRule" id="PRU00708"/>
    </source>
</evidence>
<proteinExistence type="predicted"/>
<dbReference type="AlphaFoldDB" id="A0AAV7E655"/>
<feature type="compositionally biased region" description="Polar residues" evidence="3">
    <location>
        <begin position="9"/>
        <end position="18"/>
    </location>
</feature>
<evidence type="ECO:0000256" key="3">
    <source>
        <dbReference type="SAM" id="MobiDB-lite"/>
    </source>
</evidence>
<dbReference type="FunFam" id="1.25.40.10:FF:000344">
    <property type="entry name" value="Pentatricopeptide repeat-containing protein"/>
    <property type="match status" value="1"/>
</dbReference>
<reference evidence="5 6" key="1">
    <citation type="submission" date="2021-07" db="EMBL/GenBank/DDBJ databases">
        <title>The Aristolochia fimbriata genome: insights into angiosperm evolution, floral development and chemical biosynthesis.</title>
        <authorList>
            <person name="Jiao Y."/>
        </authorList>
    </citation>
    <scope>NUCLEOTIDE SEQUENCE [LARGE SCALE GENOMIC DNA]</scope>
    <source>
        <strain evidence="5">IBCAS-2021</strain>
        <tissue evidence="5">Leaf</tissue>
    </source>
</reference>
<sequence>MAVALVRTGCNSSASVSGSPDGFKRRRRSSVPANRLNVTKLRTEQVASSVSQVISAYADAGLMEDALRVFDAADRADTFLWNLMIKGYVNNECYREAIELYRRMQLLGMCGDNYTFPFLIKACSGLYSLGEGTKMHSYLIKTGYDSDLFICNSLITMYAKLGCIESAEKVFNEMSVRDLVSWNALINGYLFNGNGSKALQYFLEMQAVGVGIDRFSLIAASGACSLESNQQQGKEIHCYAIRCGFETDLMIQTSLLGMYCKCGNMGCAERLFQGVCRRNVVHWNVLIRGYVSSDQPYKACSCLIRMQEDDRINPDSVTVLNVLPACAHINHHLKGKSLHGYAIRKGFLPQLLLETALMDFYATSSEIKSVVELFDAIDEKSLVSWNTLIKAYAQNGQYTQAIQLFHDLIEEPGQQDEVTLSSVIPAYSELGFLRLGRQIHSYALKQGYGSNTFILNSMIYLYAKCGDLKSSQKLFDGMAQKDVVSWNSIIMGYGIHGYGKSAVEFFSIMKRVGLPPNAVTFTSLLSSCSNNGLIEEGWQYFTSMKQDYGIEPQIEHYGCMVDLIGRTGNLGSALNFIERMPIAPTARIWGSLLTASKNHQNIETAEFAAEKILSLKHNHTGCYILLSNLYADASRWEDVTRIRSLMEHAGLERTKGCSTIELNSKTRSFINGDRLHTIHETLEILTRRIGESIYVPNIRFRPQDEVKRKADLPTRHSVRLAICYGLISSAVGTPVLIKKNIRMCKDCHNAAKLISIFSRREIVVGDSVMFPESCYTEANSTEKPIYQPLRSRNNKVMKQNTEKLAKRDPDKEEIHTTINKTNSPSLNNKDHPKQGSQFQNSFFHQSGHKTVNNVFRHVFPLLINTSSRFSHWGWNGRSILRPHLK</sequence>
<accession>A0AAV7E655</accession>
<evidence type="ECO:0000313" key="6">
    <source>
        <dbReference type="Proteomes" id="UP000825729"/>
    </source>
</evidence>
<dbReference type="Pfam" id="PF13041">
    <property type="entry name" value="PPR_2"/>
    <property type="match status" value="3"/>
</dbReference>
<dbReference type="InterPro" id="IPR002885">
    <property type="entry name" value="PPR_rpt"/>
</dbReference>
<keyword evidence="6" id="KW-1185">Reference proteome</keyword>
<dbReference type="FunFam" id="1.25.40.10:FF:000073">
    <property type="entry name" value="Pentatricopeptide repeat-containing protein chloroplastic"/>
    <property type="match status" value="1"/>
</dbReference>
<feature type="repeat" description="PPR" evidence="2">
    <location>
        <begin position="517"/>
        <end position="552"/>
    </location>
</feature>
<evidence type="ECO:0000259" key="4">
    <source>
        <dbReference type="Pfam" id="PF14432"/>
    </source>
</evidence>
<feature type="repeat" description="PPR" evidence="2">
    <location>
        <begin position="147"/>
        <end position="181"/>
    </location>
</feature>
<feature type="compositionally biased region" description="Basic and acidic residues" evidence="3">
    <location>
        <begin position="800"/>
        <end position="815"/>
    </location>
</feature>
<comment type="caution">
    <text evidence="5">The sequence shown here is derived from an EMBL/GenBank/DDBJ whole genome shotgun (WGS) entry which is preliminary data.</text>
</comment>
<dbReference type="Pfam" id="PF01535">
    <property type="entry name" value="PPR"/>
    <property type="match status" value="5"/>
</dbReference>
<feature type="repeat" description="PPR" evidence="2">
    <location>
        <begin position="482"/>
        <end position="516"/>
    </location>
</feature>
<dbReference type="NCBIfam" id="TIGR00756">
    <property type="entry name" value="PPR"/>
    <property type="match status" value="6"/>
</dbReference>
<feature type="repeat" description="PPR" evidence="2">
    <location>
        <begin position="381"/>
        <end position="411"/>
    </location>
</feature>
<dbReference type="Proteomes" id="UP000825729">
    <property type="component" value="Unassembled WGS sequence"/>
</dbReference>